<sequence>MTHYHPSIETLTDYAAGSLPLAHSLCISTHLELCSECQQQVRKLEMLGSEFFEDTKSEDRQLNSLKDSFFAHLETESHSATLAEQAKEEKRQMLDQTNESKALDWDAYKVPKSLRQFIPKGYDDLKWSRISPSFKMATLCNEEGGAQIALTRIKAGSHMPTHTHTGDELTLVLEGAFSDESGVYRQGDFISRDSSHKHQPIVTKDAECICLTVLDAPVEFTGWFTRLLNPILRRHHPHSGL</sequence>
<dbReference type="InterPro" id="IPR012807">
    <property type="entry name" value="Anti-sigma_ChrR"/>
</dbReference>
<dbReference type="SUPFAM" id="SSF51182">
    <property type="entry name" value="RmlC-like cupins"/>
    <property type="match status" value="1"/>
</dbReference>
<dbReference type="InterPro" id="IPR041916">
    <property type="entry name" value="Anti_sigma_zinc_sf"/>
</dbReference>
<name>A0A9X1IPA6_9GAMM</name>
<evidence type="ECO:0000259" key="1">
    <source>
        <dbReference type="Pfam" id="PF12973"/>
    </source>
</evidence>
<protein>
    <submittedName>
        <fullName evidence="2">ChrR family anti-sigma-E factor</fullName>
    </submittedName>
</protein>
<dbReference type="InterPro" id="IPR014710">
    <property type="entry name" value="RmlC-like_jellyroll"/>
</dbReference>
<feature type="domain" description="ChrR-like cupin" evidence="1">
    <location>
        <begin position="123"/>
        <end position="213"/>
    </location>
</feature>
<dbReference type="RefSeq" id="WP_226754891.1">
    <property type="nucleotide sequence ID" value="NZ_JAJATW010000018.1"/>
</dbReference>
<gene>
    <name evidence="2" type="ORF">LG368_11625</name>
</gene>
<reference evidence="2" key="1">
    <citation type="submission" date="2021-10" db="EMBL/GenBank/DDBJ databases">
        <title>Marinomonas pontica sp. nov., isolated from the Black Sea.</title>
        <authorList>
            <person name="Zhao L.-H."/>
            <person name="Xue J.-H."/>
        </authorList>
    </citation>
    <scope>NUCLEOTIDE SEQUENCE</scope>
    <source>
        <strain evidence="2">E8</strain>
    </source>
</reference>
<dbReference type="CDD" id="cd20301">
    <property type="entry name" value="cupin_ChrR"/>
    <property type="match status" value="1"/>
</dbReference>
<proteinExistence type="predicted"/>
<dbReference type="InterPro" id="IPR011051">
    <property type="entry name" value="RmlC_Cupin_sf"/>
</dbReference>
<keyword evidence="3" id="KW-1185">Reference proteome</keyword>
<evidence type="ECO:0000313" key="2">
    <source>
        <dbReference type="EMBL" id="MCB5162544.1"/>
    </source>
</evidence>
<dbReference type="Proteomes" id="UP001139095">
    <property type="component" value="Unassembled WGS sequence"/>
</dbReference>
<dbReference type="EMBL" id="JAJATW010000018">
    <property type="protein sequence ID" value="MCB5162544.1"/>
    <property type="molecule type" value="Genomic_DNA"/>
</dbReference>
<dbReference type="AlphaFoldDB" id="A0A9X1IPA6"/>
<dbReference type="Pfam" id="PF12973">
    <property type="entry name" value="Cupin_7"/>
    <property type="match status" value="1"/>
</dbReference>
<evidence type="ECO:0000313" key="3">
    <source>
        <dbReference type="Proteomes" id="UP001139095"/>
    </source>
</evidence>
<dbReference type="InterPro" id="IPR025979">
    <property type="entry name" value="ChrR-like_cupin_dom"/>
</dbReference>
<dbReference type="Gene3D" id="1.10.10.1320">
    <property type="entry name" value="Anti-sigma factor, zinc-finger domain"/>
    <property type="match status" value="1"/>
</dbReference>
<comment type="caution">
    <text evidence="2">The sequence shown here is derived from an EMBL/GenBank/DDBJ whole genome shotgun (WGS) entry which is preliminary data.</text>
</comment>
<dbReference type="Gene3D" id="2.60.120.10">
    <property type="entry name" value="Jelly Rolls"/>
    <property type="match status" value="1"/>
</dbReference>
<organism evidence="2 3">
    <name type="scientific">Marinomonas algarum</name>
    <dbReference type="NCBI Taxonomy" id="2883105"/>
    <lineage>
        <taxon>Bacteria</taxon>
        <taxon>Pseudomonadati</taxon>
        <taxon>Pseudomonadota</taxon>
        <taxon>Gammaproteobacteria</taxon>
        <taxon>Oceanospirillales</taxon>
        <taxon>Oceanospirillaceae</taxon>
        <taxon>Marinomonas</taxon>
    </lineage>
</organism>
<accession>A0A9X1IPA6</accession>
<dbReference type="NCBIfam" id="TIGR02451">
    <property type="entry name" value="anti_sig_ChrR"/>
    <property type="match status" value="1"/>
</dbReference>